<comment type="caution">
    <text evidence="3">The sequence shown here is derived from an EMBL/GenBank/DDBJ whole genome shotgun (WGS) entry which is preliminary data.</text>
</comment>
<organism evidence="3 4">
    <name type="scientific">Elaphomyces granulatus</name>
    <dbReference type="NCBI Taxonomy" id="519963"/>
    <lineage>
        <taxon>Eukaryota</taxon>
        <taxon>Fungi</taxon>
        <taxon>Dikarya</taxon>
        <taxon>Ascomycota</taxon>
        <taxon>Pezizomycotina</taxon>
        <taxon>Eurotiomycetes</taxon>
        <taxon>Eurotiomycetidae</taxon>
        <taxon>Eurotiales</taxon>
        <taxon>Elaphomycetaceae</taxon>
        <taxon>Elaphomyces</taxon>
    </lineage>
</organism>
<evidence type="ECO:0000256" key="1">
    <source>
        <dbReference type="SAM" id="MobiDB-lite"/>
    </source>
</evidence>
<dbReference type="GO" id="GO:0046394">
    <property type="term" value="P:carboxylic acid biosynthetic process"/>
    <property type="evidence" value="ECO:0007669"/>
    <property type="project" value="UniProtKB-ARBA"/>
</dbReference>
<dbReference type="EMBL" id="NPHW01003610">
    <property type="protein sequence ID" value="OXV09277.1"/>
    <property type="molecule type" value="Genomic_DNA"/>
</dbReference>
<dbReference type="InterPro" id="IPR027795">
    <property type="entry name" value="CASTOR_ACT_dom"/>
</dbReference>
<accession>A0A232LZM2</accession>
<dbReference type="AlphaFoldDB" id="A0A232LZM2"/>
<dbReference type="Gene3D" id="3.30.2130.10">
    <property type="entry name" value="VC0802-like"/>
    <property type="match status" value="1"/>
</dbReference>
<proteinExistence type="predicted"/>
<dbReference type="Pfam" id="PF13840">
    <property type="entry name" value="ACT_7"/>
    <property type="match status" value="1"/>
</dbReference>
<feature type="domain" description="CASTOR ACT" evidence="2">
    <location>
        <begin position="129"/>
        <end position="190"/>
    </location>
</feature>
<dbReference type="PANTHER" id="PTHR31131:SF6">
    <property type="entry name" value="CASTOR ACT DOMAIN-CONTAINING PROTEIN"/>
    <property type="match status" value="1"/>
</dbReference>
<feature type="compositionally biased region" description="Low complexity" evidence="1">
    <location>
        <begin position="404"/>
        <end position="417"/>
    </location>
</feature>
<dbReference type="GO" id="GO:0006520">
    <property type="term" value="P:amino acid metabolic process"/>
    <property type="evidence" value="ECO:0007669"/>
    <property type="project" value="UniProtKB-ARBA"/>
</dbReference>
<dbReference type="OrthoDB" id="58529at2759"/>
<keyword evidence="4" id="KW-1185">Reference proteome</keyword>
<feature type="compositionally biased region" description="Polar residues" evidence="1">
    <location>
        <begin position="385"/>
        <end position="403"/>
    </location>
</feature>
<dbReference type="InterPro" id="IPR045865">
    <property type="entry name" value="ACT-like_dom_sf"/>
</dbReference>
<dbReference type="PANTHER" id="PTHR31131">
    <property type="entry name" value="CHROMOSOME 1, WHOLE GENOME SHOTGUN SEQUENCE"/>
    <property type="match status" value="1"/>
</dbReference>
<feature type="region of interest" description="Disordered" evidence="1">
    <location>
        <begin position="213"/>
        <end position="237"/>
    </location>
</feature>
<dbReference type="InterPro" id="IPR051719">
    <property type="entry name" value="CASTOR_mTORC1"/>
</dbReference>
<gene>
    <name evidence="3" type="ORF">Egran_02965</name>
</gene>
<name>A0A232LZM2_9EURO</name>
<evidence type="ECO:0000313" key="4">
    <source>
        <dbReference type="Proteomes" id="UP000243515"/>
    </source>
</evidence>
<dbReference type="SUPFAM" id="SSF55021">
    <property type="entry name" value="ACT-like"/>
    <property type="match status" value="1"/>
</dbReference>
<evidence type="ECO:0000313" key="3">
    <source>
        <dbReference type="EMBL" id="OXV09277.1"/>
    </source>
</evidence>
<feature type="region of interest" description="Disordered" evidence="1">
    <location>
        <begin position="385"/>
        <end position="425"/>
    </location>
</feature>
<reference evidence="3 4" key="1">
    <citation type="journal article" date="2015" name="Environ. Microbiol.">
        <title>Metagenome sequence of Elaphomyces granulatus from sporocarp tissue reveals Ascomycota ectomycorrhizal fingerprints of genome expansion and a Proteobacteria-rich microbiome.</title>
        <authorList>
            <person name="Quandt C.A."/>
            <person name="Kohler A."/>
            <person name="Hesse C.N."/>
            <person name="Sharpton T.J."/>
            <person name="Martin F."/>
            <person name="Spatafora J.W."/>
        </authorList>
    </citation>
    <scope>NUCLEOTIDE SEQUENCE [LARGE SCALE GENOMIC DNA]</scope>
    <source>
        <strain evidence="3 4">OSC145934</strain>
    </source>
</reference>
<protein>
    <recommendedName>
        <fullName evidence="2">CASTOR ACT domain-containing protein</fullName>
    </recommendedName>
</protein>
<sequence length="482" mass="52715">MLYHSPEKAQAELPALHFGMQPMLILEIGLQDERLALVHIPLDLYSFFLQPILQLLFSEVPAIDSQDTSNDAEHSSASVFQSPGFLNLSITPVECSIICSRQLAEQYFAPLAKEFNRIVPTASSRMSVSKDDFIVMQVDGQGLDAGQRVLELTSPLAMAGVSIFFISTYFSDYILVPSHSRDHVVRALEKRGFTFEVTSDAFVNNRHSQYNSFYSTSPRTPPSQNSPPNSPPPSTLSELQTRTFASLRRHNIVPRVDKSLRLVQCAAYHRSSSTDITSSSILRPALTTALIVDKPRFLSLTLTSADPAASILLEKRLLPRFSVDSIFDIGPGEESSLLLGSKEDILIPIMLDLRDLPLEATGIVCGVAGRLAEATHNDVRSASGAISSPINGAQHSSFDTEANPSSISSSPVISSSSTPDIQVPKNGFSKSLHNLEPDPETYPDAVEIRFLSTARAGTVIVEERELDRAVEALYAESREPDD</sequence>
<feature type="compositionally biased region" description="Pro residues" evidence="1">
    <location>
        <begin position="219"/>
        <end position="234"/>
    </location>
</feature>
<evidence type="ECO:0000259" key="2">
    <source>
        <dbReference type="Pfam" id="PF13840"/>
    </source>
</evidence>
<dbReference type="Proteomes" id="UP000243515">
    <property type="component" value="Unassembled WGS sequence"/>
</dbReference>